<dbReference type="EC" id="4.1.1.81" evidence="4"/>
<dbReference type="InterPro" id="IPR015422">
    <property type="entry name" value="PyrdxlP-dep_Trfase_small"/>
</dbReference>
<evidence type="ECO:0000256" key="9">
    <source>
        <dbReference type="ARBA" id="ARBA00048531"/>
    </source>
</evidence>
<dbReference type="NCBIfam" id="TIGR01140">
    <property type="entry name" value="L_thr_O3P_dcar"/>
    <property type="match status" value="1"/>
</dbReference>
<comment type="cofactor">
    <cofactor evidence="1">
        <name>pyridoxal 5'-phosphate</name>
        <dbReference type="ChEBI" id="CHEBI:597326"/>
    </cofactor>
</comment>
<dbReference type="InterPro" id="IPR015421">
    <property type="entry name" value="PyrdxlP-dep_Trfase_major"/>
</dbReference>
<comment type="function">
    <text evidence="2">Decarboxylates L-threonine-O-3-phosphate to yield (R)-1-amino-2-propanol O-2-phosphate, the precursor for the linkage between the nucleotide loop and the corrin ring in cobalamin.</text>
</comment>
<evidence type="ECO:0000313" key="12">
    <source>
        <dbReference type="Proteomes" id="UP000424673"/>
    </source>
</evidence>
<dbReference type="InterPro" id="IPR004839">
    <property type="entry name" value="Aminotransferase_I/II_large"/>
</dbReference>
<proteinExistence type="predicted"/>
<dbReference type="InterPro" id="IPR005860">
    <property type="entry name" value="CobD"/>
</dbReference>
<dbReference type="GO" id="GO:0048472">
    <property type="term" value="F:threonine-phosphate decarboxylase activity"/>
    <property type="evidence" value="ECO:0007669"/>
    <property type="project" value="UniProtKB-EC"/>
</dbReference>
<protein>
    <recommendedName>
        <fullName evidence="4">threonine-phosphate decarboxylase</fullName>
        <ecNumber evidence="4">4.1.1.81</ecNumber>
    </recommendedName>
    <alternativeName>
        <fullName evidence="8">L-threonine-O-3-phosphate decarboxylase</fullName>
    </alternativeName>
</protein>
<evidence type="ECO:0000256" key="5">
    <source>
        <dbReference type="ARBA" id="ARBA00022573"/>
    </source>
</evidence>
<organism evidence="11 12">
    <name type="scientific">Methylocystis rosea</name>
    <dbReference type="NCBI Taxonomy" id="173366"/>
    <lineage>
        <taxon>Bacteria</taxon>
        <taxon>Pseudomonadati</taxon>
        <taxon>Pseudomonadota</taxon>
        <taxon>Alphaproteobacteria</taxon>
        <taxon>Hyphomicrobiales</taxon>
        <taxon>Methylocystaceae</taxon>
        <taxon>Methylocystis</taxon>
    </lineage>
</organism>
<comment type="pathway">
    <text evidence="3">Cofactor biosynthesis; adenosylcobalamin biosynthesis.</text>
</comment>
<evidence type="ECO:0000256" key="6">
    <source>
        <dbReference type="ARBA" id="ARBA00022898"/>
    </source>
</evidence>
<reference evidence="11 12" key="2">
    <citation type="journal article" date="2021" name="AMB Express">
        <title>Isolation and characterisation of Methylocystis spp. for poly-3-hydroxybutyrate production using waste methane feedstocks.</title>
        <authorList>
            <person name="Rumah B.L."/>
            <person name="Stead C.E."/>
            <person name="Claxton Stevens B.H."/>
            <person name="Minton N.P."/>
            <person name="Grosse-Honebrink A."/>
            <person name="Zhang Y."/>
        </authorList>
    </citation>
    <scope>NUCLEOTIDE SEQUENCE [LARGE SCALE GENOMIC DNA]</scope>
    <source>
        <strain evidence="11 12">BRCS1</strain>
    </source>
</reference>
<evidence type="ECO:0000256" key="8">
    <source>
        <dbReference type="ARBA" id="ARBA00029996"/>
    </source>
</evidence>
<dbReference type="CDD" id="cd00609">
    <property type="entry name" value="AAT_like"/>
    <property type="match status" value="1"/>
</dbReference>
<dbReference type="EMBL" id="CP044328">
    <property type="protein sequence ID" value="QGM93419.1"/>
    <property type="molecule type" value="Genomic_DNA"/>
</dbReference>
<dbReference type="PANTHER" id="PTHR42885:SF1">
    <property type="entry name" value="THREONINE-PHOSPHATE DECARBOXYLASE"/>
    <property type="match status" value="1"/>
</dbReference>
<evidence type="ECO:0000256" key="4">
    <source>
        <dbReference type="ARBA" id="ARBA00012285"/>
    </source>
</evidence>
<keyword evidence="5" id="KW-0169">Cobalamin biosynthesis</keyword>
<evidence type="ECO:0000256" key="7">
    <source>
        <dbReference type="ARBA" id="ARBA00023239"/>
    </source>
</evidence>
<dbReference type="InterPro" id="IPR015424">
    <property type="entry name" value="PyrdxlP-dep_Trfase"/>
</dbReference>
<dbReference type="Pfam" id="PF00155">
    <property type="entry name" value="Aminotran_1_2"/>
    <property type="match status" value="1"/>
</dbReference>
<dbReference type="InterPro" id="IPR004838">
    <property type="entry name" value="NHTrfase_class1_PyrdxlP-BS"/>
</dbReference>
<dbReference type="SUPFAM" id="SSF53383">
    <property type="entry name" value="PLP-dependent transferases"/>
    <property type="match status" value="1"/>
</dbReference>
<name>A0ABX6EFF2_9HYPH</name>
<reference evidence="12" key="1">
    <citation type="submission" date="2019-09" db="EMBL/GenBank/DDBJ databases">
        <title>Isolation and complete genome sequencing of Methylocystis species.</title>
        <authorList>
            <person name="Rumah B.L."/>
            <person name="Stead C.E."/>
            <person name="Stevens B.C."/>
            <person name="Minton N.P."/>
            <person name="Grosse-Honebrink A."/>
            <person name="Zhang Y."/>
        </authorList>
    </citation>
    <scope>NUCLEOTIDE SEQUENCE [LARGE SCALE GENOMIC DNA]</scope>
    <source>
        <strain evidence="12">BRCS1</strain>
    </source>
</reference>
<evidence type="ECO:0000259" key="10">
    <source>
        <dbReference type="Pfam" id="PF00155"/>
    </source>
</evidence>
<feature type="domain" description="Aminotransferase class I/classII large" evidence="10">
    <location>
        <begin position="62"/>
        <end position="327"/>
    </location>
</feature>
<accession>A0ABX6EFF2</accession>
<evidence type="ECO:0000256" key="3">
    <source>
        <dbReference type="ARBA" id="ARBA00004953"/>
    </source>
</evidence>
<keyword evidence="12" id="KW-1185">Reference proteome</keyword>
<dbReference type="Gene3D" id="3.40.640.10">
    <property type="entry name" value="Type I PLP-dependent aspartate aminotransferase-like (Major domain)"/>
    <property type="match status" value="1"/>
</dbReference>
<dbReference type="Proteomes" id="UP000424673">
    <property type="component" value="Chromosome"/>
</dbReference>
<comment type="catalytic activity">
    <reaction evidence="9">
        <text>O-phospho-L-threonine + H(+) = (R)-1-aminopropan-2-yl phosphate + CO2</text>
        <dbReference type="Rhea" id="RHEA:11492"/>
        <dbReference type="ChEBI" id="CHEBI:15378"/>
        <dbReference type="ChEBI" id="CHEBI:16526"/>
        <dbReference type="ChEBI" id="CHEBI:58563"/>
        <dbReference type="ChEBI" id="CHEBI:58675"/>
        <dbReference type="EC" id="4.1.1.81"/>
    </reaction>
</comment>
<gene>
    <name evidence="11" type="ORF">F7D13_04940</name>
</gene>
<evidence type="ECO:0000256" key="2">
    <source>
        <dbReference type="ARBA" id="ARBA00003444"/>
    </source>
</evidence>
<keyword evidence="6" id="KW-0663">Pyridoxal phosphate</keyword>
<evidence type="ECO:0000313" key="11">
    <source>
        <dbReference type="EMBL" id="QGM93419.1"/>
    </source>
</evidence>
<evidence type="ECO:0000256" key="1">
    <source>
        <dbReference type="ARBA" id="ARBA00001933"/>
    </source>
</evidence>
<keyword evidence="7 11" id="KW-0456">Lyase</keyword>
<dbReference type="Gene3D" id="3.90.1150.10">
    <property type="entry name" value="Aspartate Aminotransferase, domain 1"/>
    <property type="match status" value="1"/>
</dbReference>
<dbReference type="PANTHER" id="PTHR42885">
    <property type="entry name" value="HISTIDINOL-PHOSPHATE AMINOTRANSFERASE-RELATED"/>
    <property type="match status" value="1"/>
</dbReference>
<sequence>MGDGAVTAHSAIGAPLVVAHGGRLDAARRLYPNAPQPWIDLSTGVNPRAYPLPPLADEVFTRLPDDDAFAALDSAARKAYGAPAGADVVPGGGAQAFIQMLPRVFSAKRVAILGFTYAEHAACWAAMGAQVETVETLDALAGADVGVIVNPNNPDGRTVEPQDILSAATQMSQRGRLLIVDESFMDFTPEGSVARLAQHESLVVLRSFGKAYGLPGLRLGFALCSRWRGAKLRAALGPWAVSGPALAIGARALADDAGRANAARACAGDAARLDALLTQAGFHIMGGTTLFRLAAHPQAARCFTHLAARGILTRAFAGKSDWLRFGLPPNEPAWARLAAALESVDGD</sequence>
<dbReference type="PROSITE" id="PS00105">
    <property type="entry name" value="AA_TRANSFER_CLASS_1"/>
    <property type="match status" value="1"/>
</dbReference>